<dbReference type="EC" id="1.16.3.1" evidence="3"/>
<dbReference type="PANTHER" id="PTHR11431:SF75">
    <property type="entry name" value="FERRITIN"/>
    <property type="match status" value="1"/>
</dbReference>
<accession>A0AAD5BV14</accession>
<feature type="domain" description="Ferritin-like diiron" evidence="4">
    <location>
        <begin position="1"/>
        <end position="59"/>
    </location>
</feature>
<evidence type="ECO:0000259" key="4">
    <source>
        <dbReference type="PROSITE" id="PS50905"/>
    </source>
</evidence>
<dbReference type="GO" id="GO:0004322">
    <property type="term" value="F:ferroxidase activity"/>
    <property type="evidence" value="ECO:0007669"/>
    <property type="project" value="UniProtKB-EC"/>
</dbReference>
<keyword evidence="3" id="KW-0560">Oxidoreductase</keyword>
<keyword evidence="2 3" id="KW-0408">Iron</keyword>
<keyword evidence="6" id="KW-1185">Reference proteome</keyword>
<dbReference type="AlphaFoldDB" id="A0AAD5BV14"/>
<reference evidence="5" key="1">
    <citation type="submission" date="2022-06" db="EMBL/GenBank/DDBJ databases">
        <title>Uncovering the hologenomic basis of an extraordinary plant invasion.</title>
        <authorList>
            <person name="Bieker V.C."/>
            <person name="Martin M.D."/>
            <person name="Gilbert T."/>
            <person name="Hodgins K."/>
            <person name="Battlay P."/>
            <person name="Petersen B."/>
            <person name="Wilson J."/>
        </authorList>
    </citation>
    <scope>NUCLEOTIDE SEQUENCE</scope>
    <source>
        <strain evidence="5">AA19_3_7</strain>
        <tissue evidence="5">Leaf</tissue>
    </source>
</reference>
<evidence type="ECO:0000256" key="2">
    <source>
        <dbReference type="PIRSR" id="PIRSR601519-1"/>
    </source>
</evidence>
<comment type="function">
    <text evidence="3">Stores iron in a soluble, non-toxic, readily available form. Important for iron homeostasis. Iron is taken up in the ferrous form and deposited as ferric hydroxides after oxidation.</text>
</comment>
<dbReference type="GO" id="GO:0006826">
    <property type="term" value="P:iron ion transport"/>
    <property type="evidence" value="ECO:0007669"/>
    <property type="project" value="InterPro"/>
</dbReference>
<organism evidence="5 6">
    <name type="scientific">Ambrosia artemisiifolia</name>
    <name type="common">Common ragweed</name>
    <dbReference type="NCBI Taxonomy" id="4212"/>
    <lineage>
        <taxon>Eukaryota</taxon>
        <taxon>Viridiplantae</taxon>
        <taxon>Streptophyta</taxon>
        <taxon>Embryophyta</taxon>
        <taxon>Tracheophyta</taxon>
        <taxon>Spermatophyta</taxon>
        <taxon>Magnoliopsida</taxon>
        <taxon>eudicotyledons</taxon>
        <taxon>Gunneridae</taxon>
        <taxon>Pentapetalae</taxon>
        <taxon>asterids</taxon>
        <taxon>campanulids</taxon>
        <taxon>Asterales</taxon>
        <taxon>Asteraceae</taxon>
        <taxon>Asteroideae</taxon>
        <taxon>Heliantheae alliance</taxon>
        <taxon>Heliantheae</taxon>
        <taxon>Ambrosia</taxon>
    </lineage>
</organism>
<dbReference type="Gene3D" id="1.20.1260.10">
    <property type="match status" value="1"/>
</dbReference>
<dbReference type="InterPro" id="IPR012347">
    <property type="entry name" value="Ferritin-like"/>
</dbReference>
<evidence type="ECO:0000313" key="5">
    <source>
        <dbReference type="EMBL" id="KAI7729794.1"/>
    </source>
</evidence>
<dbReference type="GO" id="GO:0008198">
    <property type="term" value="F:ferrous iron binding"/>
    <property type="evidence" value="ECO:0007669"/>
    <property type="project" value="TreeGrafter"/>
</dbReference>
<dbReference type="GO" id="GO:0008199">
    <property type="term" value="F:ferric iron binding"/>
    <property type="evidence" value="ECO:0007669"/>
    <property type="project" value="InterPro"/>
</dbReference>
<dbReference type="PROSITE" id="PS50905">
    <property type="entry name" value="FERRITIN_LIKE"/>
    <property type="match status" value="1"/>
</dbReference>
<gene>
    <name evidence="5" type="ORF">M8C21_028085</name>
</gene>
<dbReference type="SUPFAM" id="SSF47240">
    <property type="entry name" value="Ferritin-like"/>
    <property type="match status" value="1"/>
</dbReference>
<name>A0AAD5BV14_AMBAR</name>
<proteinExistence type="inferred from homology"/>
<dbReference type="InterPro" id="IPR001519">
    <property type="entry name" value="Ferritin"/>
</dbReference>
<dbReference type="Proteomes" id="UP001206925">
    <property type="component" value="Unassembled WGS sequence"/>
</dbReference>
<comment type="similarity">
    <text evidence="3">Belongs to the ferritin family.</text>
</comment>
<keyword evidence="3" id="KW-0409">Iron storage</keyword>
<comment type="catalytic activity">
    <reaction evidence="1 3">
        <text>4 Fe(2+) + O2 + 4 H(+) = 4 Fe(3+) + 2 H2O</text>
        <dbReference type="Rhea" id="RHEA:11148"/>
        <dbReference type="ChEBI" id="CHEBI:15377"/>
        <dbReference type="ChEBI" id="CHEBI:15378"/>
        <dbReference type="ChEBI" id="CHEBI:15379"/>
        <dbReference type="ChEBI" id="CHEBI:29033"/>
        <dbReference type="ChEBI" id="CHEBI:29034"/>
        <dbReference type="EC" id="1.16.3.1"/>
    </reaction>
</comment>
<evidence type="ECO:0000313" key="6">
    <source>
        <dbReference type="Proteomes" id="UP001206925"/>
    </source>
</evidence>
<dbReference type="InterPro" id="IPR009040">
    <property type="entry name" value="Ferritin-like_diiron"/>
</dbReference>
<dbReference type="InterPro" id="IPR009078">
    <property type="entry name" value="Ferritin-like_SF"/>
</dbReference>
<dbReference type="EMBL" id="JAMZMK010010920">
    <property type="protein sequence ID" value="KAI7729794.1"/>
    <property type="molecule type" value="Genomic_DNA"/>
</dbReference>
<protein>
    <recommendedName>
        <fullName evidence="3">Ferritin</fullName>
        <ecNumber evidence="3">1.16.3.1</ecNumber>
    </recommendedName>
</protein>
<sequence>MELALSLEKLTNEKLLNLHEVVNENNDVHLADFVESGFLGDRTAIKKISEYVAQVRRVDKGHGKFFVVAGG</sequence>
<feature type="binding site" evidence="2">
    <location>
        <position position="8"/>
    </location>
    <ligand>
        <name>Fe cation</name>
        <dbReference type="ChEBI" id="CHEBI:24875"/>
        <label>1</label>
    </ligand>
</feature>
<dbReference type="PANTHER" id="PTHR11431">
    <property type="entry name" value="FERRITIN"/>
    <property type="match status" value="1"/>
</dbReference>
<comment type="caution">
    <text evidence="5">The sequence shown here is derived from an EMBL/GenBank/DDBJ whole genome shotgun (WGS) entry which is preliminary data.</text>
</comment>
<keyword evidence="2 3" id="KW-0479">Metal-binding</keyword>
<evidence type="ECO:0000256" key="1">
    <source>
        <dbReference type="ARBA" id="ARBA00047990"/>
    </source>
</evidence>
<dbReference type="GO" id="GO:0006879">
    <property type="term" value="P:intracellular iron ion homeostasis"/>
    <property type="evidence" value="ECO:0007669"/>
    <property type="project" value="UniProtKB-KW"/>
</dbReference>
<dbReference type="GO" id="GO:0005737">
    <property type="term" value="C:cytoplasm"/>
    <property type="evidence" value="ECO:0007669"/>
    <property type="project" value="TreeGrafter"/>
</dbReference>
<evidence type="ECO:0000256" key="3">
    <source>
        <dbReference type="RuleBase" id="RU361145"/>
    </source>
</evidence>